<organism evidence="1 2">
    <name type="scientific">Ancylostoma duodenale</name>
    <dbReference type="NCBI Taxonomy" id="51022"/>
    <lineage>
        <taxon>Eukaryota</taxon>
        <taxon>Metazoa</taxon>
        <taxon>Ecdysozoa</taxon>
        <taxon>Nematoda</taxon>
        <taxon>Chromadorea</taxon>
        <taxon>Rhabditida</taxon>
        <taxon>Rhabditina</taxon>
        <taxon>Rhabditomorpha</taxon>
        <taxon>Strongyloidea</taxon>
        <taxon>Ancylostomatidae</taxon>
        <taxon>Ancylostomatinae</taxon>
        <taxon>Ancylostoma</taxon>
    </lineage>
</organism>
<name>A0A0C2HAA2_9BILA</name>
<gene>
    <name evidence="1" type="ORF">ANCDUO_01081</name>
</gene>
<protein>
    <submittedName>
        <fullName evidence="1">Uncharacterized protein</fullName>
    </submittedName>
</protein>
<evidence type="ECO:0000313" key="2">
    <source>
        <dbReference type="Proteomes" id="UP000054047"/>
    </source>
</evidence>
<evidence type="ECO:0000313" key="1">
    <source>
        <dbReference type="EMBL" id="KIH68579.1"/>
    </source>
</evidence>
<proteinExistence type="predicted"/>
<reference evidence="1 2" key="1">
    <citation type="submission" date="2013-12" db="EMBL/GenBank/DDBJ databases">
        <title>Draft genome of the parsitic nematode Ancylostoma duodenale.</title>
        <authorList>
            <person name="Mitreva M."/>
        </authorList>
    </citation>
    <scope>NUCLEOTIDE SEQUENCE [LARGE SCALE GENOMIC DNA]</scope>
    <source>
        <strain evidence="1 2">Zhejiang</strain>
    </source>
</reference>
<keyword evidence="2" id="KW-1185">Reference proteome</keyword>
<sequence length="113" mass="12848">MQAVIARNNDPIIDQMMRALLSKYRERTTKDIADYVEAEKRGRSLLISGIDESTASQPLKSRQTDLEKKVCNILDALDVDCTPVEVYRLGKRDDRRSRLLKVVLPSKTVHCAC</sequence>
<accession>A0A0C2HAA2</accession>
<dbReference type="Proteomes" id="UP000054047">
    <property type="component" value="Unassembled WGS sequence"/>
</dbReference>
<dbReference type="AlphaFoldDB" id="A0A0C2HAA2"/>
<dbReference type="OrthoDB" id="5868288at2759"/>
<dbReference type="EMBL" id="KN726340">
    <property type="protein sequence ID" value="KIH68579.1"/>
    <property type="molecule type" value="Genomic_DNA"/>
</dbReference>